<feature type="non-terminal residue" evidence="1">
    <location>
        <position position="74"/>
    </location>
</feature>
<organism evidence="1">
    <name type="scientific">Aphanomyces invadans</name>
    <dbReference type="NCBI Taxonomy" id="157072"/>
    <lineage>
        <taxon>Eukaryota</taxon>
        <taxon>Sar</taxon>
        <taxon>Stramenopiles</taxon>
        <taxon>Oomycota</taxon>
        <taxon>Saprolegniomycetes</taxon>
        <taxon>Saprolegniales</taxon>
        <taxon>Verrucalvaceae</taxon>
        <taxon>Aphanomyces</taxon>
    </lineage>
</organism>
<proteinExistence type="predicted"/>
<accession>A0A024T7S6</accession>
<dbReference type="RefSeq" id="XP_008881440.1">
    <property type="nucleotide sequence ID" value="XM_008883218.1"/>
</dbReference>
<dbReference type="EMBL" id="KI914187">
    <property type="protein sequence ID" value="ETV89928.1"/>
    <property type="molecule type" value="Genomic_DNA"/>
</dbReference>
<protein>
    <recommendedName>
        <fullName evidence="2">Reverse transcriptase Ty1/copia-type domain-containing protein</fullName>
    </recommendedName>
</protein>
<sequence>MNGAEAKEWQQAEVVVLDAMTVNDVFDIVPPQAEDKSIRCQWVYAKKNDSEGHSIDGQWLLATSWNRHLRIMLA</sequence>
<evidence type="ECO:0008006" key="2">
    <source>
        <dbReference type="Google" id="ProtNLM"/>
    </source>
</evidence>
<dbReference type="VEuPathDB" id="FungiDB:H310_15230"/>
<reference evidence="1" key="1">
    <citation type="submission" date="2013-12" db="EMBL/GenBank/DDBJ databases">
        <title>The Genome Sequence of Aphanomyces invadans NJM9701.</title>
        <authorList>
            <consortium name="The Broad Institute Genomics Platform"/>
            <person name="Russ C."/>
            <person name="Tyler B."/>
            <person name="van West P."/>
            <person name="Dieguez-Uribeondo J."/>
            <person name="Young S.K."/>
            <person name="Zeng Q."/>
            <person name="Gargeya S."/>
            <person name="Fitzgerald M."/>
            <person name="Abouelleil A."/>
            <person name="Alvarado L."/>
            <person name="Chapman S.B."/>
            <person name="Gainer-Dewar J."/>
            <person name="Goldberg J."/>
            <person name="Griggs A."/>
            <person name="Gujja S."/>
            <person name="Hansen M."/>
            <person name="Howarth C."/>
            <person name="Imamovic A."/>
            <person name="Ireland A."/>
            <person name="Larimer J."/>
            <person name="McCowan C."/>
            <person name="Murphy C."/>
            <person name="Pearson M."/>
            <person name="Poon T.W."/>
            <person name="Priest M."/>
            <person name="Roberts A."/>
            <person name="Saif S."/>
            <person name="Shea T."/>
            <person name="Sykes S."/>
            <person name="Wortman J."/>
            <person name="Nusbaum C."/>
            <person name="Birren B."/>
        </authorList>
    </citation>
    <scope>NUCLEOTIDE SEQUENCE [LARGE SCALE GENOMIC DNA]</scope>
    <source>
        <strain evidence="1">NJM9701</strain>
    </source>
</reference>
<dbReference type="GeneID" id="20092280"/>
<gene>
    <name evidence="1" type="ORF">H310_15230</name>
</gene>
<dbReference type="AlphaFoldDB" id="A0A024T7S6"/>
<evidence type="ECO:0000313" key="1">
    <source>
        <dbReference type="EMBL" id="ETV89928.1"/>
    </source>
</evidence>
<name>A0A024T7S6_9STRA</name>